<feature type="transmembrane region" description="Helical" evidence="1">
    <location>
        <begin position="12"/>
        <end position="34"/>
    </location>
</feature>
<accession>A0A0F9TLR9</accession>
<sequence length="65" mass="6433">MERGAFGWPTGSVRAVLAFIVIGPTVGALVYLATASASEAALTALVGLAMGSIGYYFGKSGAPPA</sequence>
<keyword evidence="1" id="KW-0472">Membrane</keyword>
<name>A0A0F9TLR9_9ZZZZ</name>
<organism evidence="2">
    <name type="scientific">marine sediment metagenome</name>
    <dbReference type="NCBI Taxonomy" id="412755"/>
    <lineage>
        <taxon>unclassified sequences</taxon>
        <taxon>metagenomes</taxon>
        <taxon>ecological metagenomes</taxon>
    </lineage>
</organism>
<reference evidence="2" key="1">
    <citation type="journal article" date="2015" name="Nature">
        <title>Complex archaea that bridge the gap between prokaryotes and eukaryotes.</title>
        <authorList>
            <person name="Spang A."/>
            <person name="Saw J.H."/>
            <person name="Jorgensen S.L."/>
            <person name="Zaremba-Niedzwiedzka K."/>
            <person name="Martijn J."/>
            <person name="Lind A.E."/>
            <person name="van Eijk R."/>
            <person name="Schleper C."/>
            <person name="Guy L."/>
            <person name="Ettema T.J."/>
        </authorList>
    </citation>
    <scope>NUCLEOTIDE SEQUENCE</scope>
</reference>
<feature type="transmembrane region" description="Helical" evidence="1">
    <location>
        <begin position="40"/>
        <end position="58"/>
    </location>
</feature>
<protein>
    <submittedName>
        <fullName evidence="2">Uncharacterized protein</fullName>
    </submittedName>
</protein>
<keyword evidence="1" id="KW-1133">Transmembrane helix</keyword>
<comment type="caution">
    <text evidence="2">The sequence shown here is derived from an EMBL/GenBank/DDBJ whole genome shotgun (WGS) entry which is preliminary data.</text>
</comment>
<proteinExistence type="predicted"/>
<evidence type="ECO:0000313" key="2">
    <source>
        <dbReference type="EMBL" id="KKN82095.1"/>
    </source>
</evidence>
<evidence type="ECO:0000256" key="1">
    <source>
        <dbReference type="SAM" id="Phobius"/>
    </source>
</evidence>
<dbReference type="EMBL" id="LAZR01000206">
    <property type="protein sequence ID" value="KKN82095.1"/>
    <property type="molecule type" value="Genomic_DNA"/>
</dbReference>
<dbReference type="AlphaFoldDB" id="A0A0F9TLR9"/>
<gene>
    <name evidence="2" type="ORF">LCGC14_0313620</name>
</gene>
<keyword evidence="1" id="KW-0812">Transmembrane</keyword>